<organism evidence="1 2">
    <name type="scientific">Arctium lappa</name>
    <name type="common">Greater burdock</name>
    <name type="synonym">Lappa major</name>
    <dbReference type="NCBI Taxonomy" id="4217"/>
    <lineage>
        <taxon>Eukaryota</taxon>
        <taxon>Viridiplantae</taxon>
        <taxon>Streptophyta</taxon>
        <taxon>Embryophyta</taxon>
        <taxon>Tracheophyta</taxon>
        <taxon>Spermatophyta</taxon>
        <taxon>Magnoliopsida</taxon>
        <taxon>eudicotyledons</taxon>
        <taxon>Gunneridae</taxon>
        <taxon>Pentapetalae</taxon>
        <taxon>asterids</taxon>
        <taxon>campanulids</taxon>
        <taxon>Asterales</taxon>
        <taxon>Asteraceae</taxon>
        <taxon>Carduoideae</taxon>
        <taxon>Cardueae</taxon>
        <taxon>Arctiinae</taxon>
        <taxon>Arctium</taxon>
    </lineage>
</organism>
<reference evidence="2" key="1">
    <citation type="journal article" date="2022" name="Mol. Ecol. Resour.">
        <title>The genomes of chicory, endive, great burdock and yacon provide insights into Asteraceae palaeo-polyploidization history and plant inulin production.</title>
        <authorList>
            <person name="Fan W."/>
            <person name="Wang S."/>
            <person name="Wang H."/>
            <person name="Wang A."/>
            <person name="Jiang F."/>
            <person name="Liu H."/>
            <person name="Zhao H."/>
            <person name="Xu D."/>
            <person name="Zhang Y."/>
        </authorList>
    </citation>
    <scope>NUCLEOTIDE SEQUENCE [LARGE SCALE GENOMIC DNA]</scope>
    <source>
        <strain evidence="2">cv. Niubang</strain>
    </source>
</reference>
<gene>
    <name evidence="1" type="ORF">L6452_09382</name>
</gene>
<evidence type="ECO:0000313" key="1">
    <source>
        <dbReference type="EMBL" id="KAI3746940.1"/>
    </source>
</evidence>
<name>A0ACB9DK70_ARCLA</name>
<reference evidence="1 2" key="2">
    <citation type="journal article" date="2022" name="Mol. Ecol. Resour.">
        <title>The genomes of chicory, endive, great burdock and yacon provide insights into Asteraceae paleo-polyploidization history and plant inulin production.</title>
        <authorList>
            <person name="Fan W."/>
            <person name="Wang S."/>
            <person name="Wang H."/>
            <person name="Wang A."/>
            <person name="Jiang F."/>
            <person name="Liu H."/>
            <person name="Zhao H."/>
            <person name="Xu D."/>
            <person name="Zhang Y."/>
        </authorList>
    </citation>
    <scope>NUCLEOTIDE SEQUENCE [LARGE SCALE GENOMIC DNA]</scope>
    <source>
        <strain evidence="2">cv. Niubang</strain>
    </source>
</reference>
<evidence type="ECO:0000313" key="2">
    <source>
        <dbReference type="Proteomes" id="UP001055879"/>
    </source>
</evidence>
<proteinExistence type="predicted"/>
<dbReference type="EMBL" id="CM042049">
    <property type="protein sequence ID" value="KAI3746940.1"/>
    <property type="molecule type" value="Genomic_DNA"/>
</dbReference>
<protein>
    <submittedName>
        <fullName evidence="1">Uncharacterized protein</fullName>
    </submittedName>
</protein>
<keyword evidence="2" id="KW-1185">Reference proteome</keyword>
<comment type="caution">
    <text evidence="1">The sequence shown here is derived from an EMBL/GenBank/DDBJ whole genome shotgun (WGS) entry which is preliminary data.</text>
</comment>
<dbReference type="Proteomes" id="UP001055879">
    <property type="component" value="Linkage Group LG03"/>
</dbReference>
<sequence>MTIQTGVLIETLTALGDKVQWCSCTQDHATPPPLHVVFAWKGETLKEYWKVKFTQVIQTQRTQDRRKLQMNIFLRTIDDPKTINFFQLHYMAKEVNKVCNIAFADLPGY</sequence>
<accession>A0ACB9DK70</accession>